<reference evidence="1 2" key="1">
    <citation type="submission" date="2020-08" db="EMBL/GenBank/DDBJ databases">
        <title>Complete genome sequence of Entomobacter blattae G55GP.</title>
        <authorList>
            <person name="Poehlein A."/>
            <person name="Guzman J."/>
            <person name="Daniel R."/>
            <person name="Vilcinskas A."/>
        </authorList>
    </citation>
    <scope>NUCLEOTIDE SEQUENCE [LARGE SCALE GENOMIC DNA]</scope>
    <source>
        <strain evidence="1 2">G55GP</strain>
    </source>
</reference>
<evidence type="ECO:0000313" key="1">
    <source>
        <dbReference type="EMBL" id="QNT77620.1"/>
    </source>
</evidence>
<keyword evidence="2" id="KW-1185">Reference proteome</keyword>
<dbReference type="AlphaFoldDB" id="A0A7H1NPB0"/>
<evidence type="ECO:0000313" key="2">
    <source>
        <dbReference type="Proteomes" id="UP000516349"/>
    </source>
</evidence>
<protein>
    <submittedName>
        <fullName evidence="1">Uncharacterized protein</fullName>
    </submittedName>
</protein>
<sequence length="43" mass="5136">MMMILLNFLKFIEKIKPVAAFLFLCLYFILSLFPECSFFTHKS</sequence>
<accession>A0A7H1NPB0</accession>
<organism evidence="1 2">
    <name type="scientific">Entomobacter blattae</name>
    <dbReference type="NCBI Taxonomy" id="2762277"/>
    <lineage>
        <taxon>Bacteria</taxon>
        <taxon>Pseudomonadati</taxon>
        <taxon>Pseudomonadota</taxon>
        <taxon>Alphaproteobacteria</taxon>
        <taxon>Acetobacterales</taxon>
        <taxon>Acetobacteraceae</taxon>
        <taxon>Entomobacter</taxon>
    </lineage>
</organism>
<proteinExistence type="predicted"/>
<name>A0A7H1NPB0_9PROT</name>
<dbReference type="EMBL" id="CP060244">
    <property type="protein sequence ID" value="QNT77620.1"/>
    <property type="molecule type" value="Genomic_DNA"/>
</dbReference>
<gene>
    <name evidence="1" type="ORF">JGUZn3_03690</name>
</gene>
<dbReference type="KEGG" id="ebla:JGUZn3_03690"/>
<dbReference type="Proteomes" id="UP000516349">
    <property type="component" value="Chromosome"/>
</dbReference>